<evidence type="ECO:0000313" key="1">
    <source>
        <dbReference type="EMBL" id="CAG6641922.1"/>
    </source>
</evidence>
<dbReference type="AlphaFoldDB" id="A0A8D8R3X2"/>
<proteinExistence type="predicted"/>
<protein>
    <submittedName>
        <fullName evidence="1">Uncharacterized protein</fullName>
    </submittedName>
</protein>
<accession>A0A8D8R3X2</accession>
<sequence length="111" mass="12611">MLVFLRLRNLSVSIGDTFTFGYTAKESLDFQREGLHGDLPTKFLSGFLLSLSRYLKRSIVSGLRPSKFLPMCHGHWSPFFSVHHIGGARDYTAQTPNLRMASVCTYCTYLE</sequence>
<dbReference type="EMBL" id="HBUF01119798">
    <property type="protein sequence ID" value="CAG6641922.1"/>
    <property type="molecule type" value="Transcribed_RNA"/>
</dbReference>
<name>A0A8D8R3X2_9HEMI</name>
<reference evidence="1" key="1">
    <citation type="submission" date="2021-05" db="EMBL/GenBank/DDBJ databases">
        <authorList>
            <person name="Alioto T."/>
            <person name="Alioto T."/>
            <person name="Gomez Garrido J."/>
        </authorList>
    </citation>
    <scope>NUCLEOTIDE SEQUENCE</scope>
</reference>
<organism evidence="1">
    <name type="scientific">Cacopsylla melanoneura</name>
    <dbReference type="NCBI Taxonomy" id="428564"/>
    <lineage>
        <taxon>Eukaryota</taxon>
        <taxon>Metazoa</taxon>
        <taxon>Ecdysozoa</taxon>
        <taxon>Arthropoda</taxon>
        <taxon>Hexapoda</taxon>
        <taxon>Insecta</taxon>
        <taxon>Pterygota</taxon>
        <taxon>Neoptera</taxon>
        <taxon>Paraneoptera</taxon>
        <taxon>Hemiptera</taxon>
        <taxon>Sternorrhyncha</taxon>
        <taxon>Psylloidea</taxon>
        <taxon>Psyllidae</taxon>
        <taxon>Psyllinae</taxon>
        <taxon>Cacopsylla</taxon>
    </lineage>
</organism>